<evidence type="ECO:0000313" key="3">
    <source>
        <dbReference type="Proteomes" id="UP001295794"/>
    </source>
</evidence>
<organism evidence="2 3">
    <name type="scientific">Mycena citricolor</name>
    <dbReference type="NCBI Taxonomy" id="2018698"/>
    <lineage>
        <taxon>Eukaryota</taxon>
        <taxon>Fungi</taxon>
        <taxon>Dikarya</taxon>
        <taxon>Basidiomycota</taxon>
        <taxon>Agaricomycotina</taxon>
        <taxon>Agaricomycetes</taxon>
        <taxon>Agaricomycetidae</taxon>
        <taxon>Agaricales</taxon>
        <taxon>Marasmiineae</taxon>
        <taxon>Mycenaceae</taxon>
        <taxon>Mycena</taxon>
    </lineage>
</organism>
<feature type="non-terminal residue" evidence="2">
    <location>
        <position position="134"/>
    </location>
</feature>
<name>A0AAD2HTT4_9AGAR</name>
<sequence length="134" mass="15779">YSRKSSCSDRRRHLHHMNEGARSHRTDRTRREWHPCMRRCCFWQRLLGESGGGAGRYRCWKAYRECLVQSRCQTHAAPQAMDNSCIFPSEDTCSSRNESRRRPRRVDSLPPPHVPPIRKRHEMSSSLASENKDL</sequence>
<gene>
    <name evidence="2" type="ORF">MYCIT1_LOCUS33635</name>
</gene>
<proteinExistence type="predicted"/>
<feature type="region of interest" description="Disordered" evidence="1">
    <location>
        <begin position="1"/>
        <end position="23"/>
    </location>
</feature>
<reference evidence="2" key="1">
    <citation type="submission" date="2023-11" db="EMBL/GenBank/DDBJ databases">
        <authorList>
            <person name="De Vega J J."/>
            <person name="De Vega J J."/>
        </authorList>
    </citation>
    <scope>NUCLEOTIDE SEQUENCE</scope>
</reference>
<keyword evidence="3" id="KW-1185">Reference proteome</keyword>
<dbReference type="EMBL" id="CAVNYO010000447">
    <property type="protein sequence ID" value="CAK5282134.1"/>
    <property type="molecule type" value="Genomic_DNA"/>
</dbReference>
<evidence type="ECO:0000256" key="1">
    <source>
        <dbReference type="SAM" id="MobiDB-lite"/>
    </source>
</evidence>
<protein>
    <submittedName>
        <fullName evidence="2">Uncharacterized protein</fullName>
    </submittedName>
</protein>
<comment type="caution">
    <text evidence="2">The sequence shown here is derived from an EMBL/GenBank/DDBJ whole genome shotgun (WGS) entry which is preliminary data.</text>
</comment>
<feature type="region of interest" description="Disordered" evidence="1">
    <location>
        <begin position="90"/>
        <end position="134"/>
    </location>
</feature>
<dbReference type="Proteomes" id="UP001295794">
    <property type="component" value="Unassembled WGS sequence"/>
</dbReference>
<evidence type="ECO:0000313" key="2">
    <source>
        <dbReference type="EMBL" id="CAK5282134.1"/>
    </source>
</evidence>
<feature type="compositionally biased region" description="Polar residues" evidence="1">
    <location>
        <begin position="124"/>
        <end position="134"/>
    </location>
</feature>
<accession>A0AAD2HTT4</accession>
<dbReference type="AlphaFoldDB" id="A0AAD2HTT4"/>